<evidence type="ECO:0000256" key="3">
    <source>
        <dbReference type="ARBA" id="ARBA00023295"/>
    </source>
</evidence>
<keyword evidence="4" id="KW-0961">Cell wall biogenesis/degradation</keyword>
<evidence type="ECO:0000313" key="8">
    <source>
        <dbReference type="Proteomes" id="UP000275078"/>
    </source>
</evidence>
<evidence type="ECO:0000256" key="5">
    <source>
        <dbReference type="RuleBase" id="RU361153"/>
    </source>
</evidence>
<dbReference type="PANTHER" id="PTHR31297">
    <property type="entry name" value="GLUCAN ENDO-1,6-BETA-GLUCOSIDASE B"/>
    <property type="match status" value="1"/>
</dbReference>
<evidence type="ECO:0000256" key="4">
    <source>
        <dbReference type="ARBA" id="ARBA00023316"/>
    </source>
</evidence>
<dbReference type="GO" id="GO:0008422">
    <property type="term" value="F:beta-glucosidase activity"/>
    <property type="evidence" value="ECO:0007669"/>
    <property type="project" value="TreeGrafter"/>
</dbReference>
<dbReference type="Pfam" id="PF00150">
    <property type="entry name" value="Cellulase"/>
    <property type="match status" value="1"/>
</dbReference>
<dbReference type="PANTHER" id="PTHR31297:SF13">
    <property type="entry name" value="PUTATIVE-RELATED"/>
    <property type="match status" value="1"/>
</dbReference>
<keyword evidence="2 5" id="KW-0378">Hydrolase</keyword>
<name>A0A3N4HRG2_ASCIM</name>
<evidence type="ECO:0000313" key="7">
    <source>
        <dbReference type="EMBL" id="RPA75887.1"/>
    </source>
</evidence>
<feature type="domain" description="Glycoside hydrolase family 5" evidence="6">
    <location>
        <begin position="74"/>
        <end position="343"/>
    </location>
</feature>
<dbReference type="Gene3D" id="3.20.20.80">
    <property type="entry name" value="Glycosidases"/>
    <property type="match status" value="1"/>
</dbReference>
<dbReference type="InterPro" id="IPR001547">
    <property type="entry name" value="Glyco_hydro_5"/>
</dbReference>
<reference evidence="7 8" key="1">
    <citation type="journal article" date="2018" name="Nat. Ecol. Evol.">
        <title>Pezizomycetes genomes reveal the molecular basis of ectomycorrhizal truffle lifestyle.</title>
        <authorList>
            <person name="Murat C."/>
            <person name="Payen T."/>
            <person name="Noel B."/>
            <person name="Kuo A."/>
            <person name="Morin E."/>
            <person name="Chen J."/>
            <person name="Kohler A."/>
            <person name="Krizsan K."/>
            <person name="Balestrini R."/>
            <person name="Da Silva C."/>
            <person name="Montanini B."/>
            <person name="Hainaut M."/>
            <person name="Levati E."/>
            <person name="Barry K.W."/>
            <person name="Belfiori B."/>
            <person name="Cichocki N."/>
            <person name="Clum A."/>
            <person name="Dockter R.B."/>
            <person name="Fauchery L."/>
            <person name="Guy J."/>
            <person name="Iotti M."/>
            <person name="Le Tacon F."/>
            <person name="Lindquist E.A."/>
            <person name="Lipzen A."/>
            <person name="Malagnac F."/>
            <person name="Mello A."/>
            <person name="Molinier V."/>
            <person name="Miyauchi S."/>
            <person name="Poulain J."/>
            <person name="Riccioni C."/>
            <person name="Rubini A."/>
            <person name="Sitrit Y."/>
            <person name="Splivallo R."/>
            <person name="Traeger S."/>
            <person name="Wang M."/>
            <person name="Zifcakova L."/>
            <person name="Wipf D."/>
            <person name="Zambonelli A."/>
            <person name="Paolocci F."/>
            <person name="Nowrousian M."/>
            <person name="Ottonello S."/>
            <person name="Baldrian P."/>
            <person name="Spatafora J.W."/>
            <person name="Henrissat B."/>
            <person name="Nagy L.G."/>
            <person name="Aury J.M."/>
            <person name="Wincker P."/>
            <person name="Grigoriev I.V."/>
            <person name="Bonfante P."/>
            <person name="Martin F.M."/>
        </authorList>
    </citation>
    <scope>NUCLEOTIDE SEQUENCE [LARGE SCALE GENOMIC DNA]</scope>
    <source>
        <strain evidence="7 8">RN42</strain>
    </source>
</reference>
<dbReference type="GO" id="GO:0071555">
    <property type="term" value="P:cell wall organization"/>
    <property type="evidence" value="ECO:0007669"/>
    <property type="project" value="UniProtKB-KW"/>
</dbReference>
<dbReference type="InterPro" id="IPR050386">
    <property type="entry name" value="Glycosyl_hydrolase_5"/>
</dbReference>
<dbReference type="SUPFAM" id="SSF51445">
    <property type="entry name" value="(Trans)glycosidases"/>
    <property type="match status" value="1"/>
</dbReference>
<comment type="similarity">
    <text evidence="1 5">Belongs to the glycosyl hydrolase 5 (cellulase A) family.</text>
</comment>
<protein>
    <submittedName>
        <fullName evidence="7">Glycoside hydrolase</fullName>
    </submittedName>
</protein>
<dbReference type="AlphaFoldDB" id="A0A3N4HRG2"/>
<keyword evidence="3 5" id="KW-0326">Glycosidase</keyword>
<evidence type="ECO:0000259" key="6">
    <source>
        <dbReference type="Pfam" id="PF00150"/>
    </source>
</evidence>
<accession>A0A3N4HRG2</accession>
<dbReference type="EMBL" id="ML119755">
    <property type="protein sequence ID" value="RPA75887.1"/>
    <property type="molecule type" value="Genomic_DNA"/>
</dbReference>
<dbReference type="GO" id="GO:0005576">
    <property type="term" value="C:extracellular region"/>
    <property type="evidence" value="ECO:0007669"/>
    <property type="project" value="TreeGrafter"/>
</dbReference>
<keyword evidence="8" id="KW-1185">Reference proteome</keyword>
<organism evidence="7 8">
    <name type="scientific">Ascobolus immersus RN42</name>
    <dbReference type="NCBI Taxonomy" id="1160509"/>
    <lineage>
        <taxon>Eukaryota</taxon>
        <taxon>Fungi</taxon>
        <taxon>Dikarya</taxon>
        <taxon>Ascomycota</taxon>
        <taxon>Pezizomycotina</taxon>
        <taxon>Pezizomycetes</taxon>
        <taxon>Pezizales</taxon>
        <taxon>Ascobolaceae</taxon>
        <taxon>Ascobolus</taxon>
    </lineage>
</organism>
<dbReference type="FunFam" id="3.20.20.80:FF:000130">
    <property type="entry name" value="Endoglucanase C"/>
    <property type="match status" value="1"/>
</dbReference>
<dbReference type="GO" id="GO:0009986">
    <property type="term" value="C:cell surface"/>
    <property type="evidence" value="ECO:0007669"/>
    <property type="project" value="TreeGrafter"/>
</dbReference>
<dbReference type="STRING" id="1160509.A0A3N4HRG2"/>
<dbReference type="OrthoDB" id="1887033at2759"/>
<gene>
    <name evidence="7" type="ORF">BJ508DRAFT_214089</name>
</gene>
<dbReference type="InterPro" id="IPR017853">
    <property type="entry name" value="GH"/>
</dbReference>
<dbReference type="Proteomes" id="UP000275078">
    <property type="component" value="Unassembled WGS sequence"/>
</dbReference>
<evidence type="ECO:0000256" key="2">
    <source>
        <dbReference type="ARBA" id="ARBA00022801"/>
    </source>
</evidence>
<proteinExistence type="inferred from homology"/>
<sequence>MSNGILRVDGTKIVDASGNEVILRGAGLGGWMNMENFISGFPGREYQIRDALAKTIGPEKSQLFFDKFLEAFFTDADAKFYAELGFNCIRIAINYRHFEDDMNPRVLKPEGFKWLDRVVNFCAAHNIYTIIDLHTVPGGQNGDWHSDVGHHIAEFWTHKDFQDRALWLWSHLAEHYKGNPWIAGYNPLNEPCDPTHSRLQDWYHRLYSTVRAIDPDHILFLDGNTFASDFSHFDLETTAKVWKNTVYSVHDYNLLGFPQSGESYTASESQKIRVRKSYEKKVKWMKDNGLCIWNGEFGPVYGREQYDGVEKAQQINKERYALLDEQLNIYDEERISWSIWLYKDIGFQGMTYVAPDTPYMTHFKDFLAKKFKLAIDAWGCDETHVRQFYEPFTKFIADNVEPKYRELYPFPVWKFENRIERIARNILLAEYMVQEWADHFKGLSEEEIIKLAESFKFENCRQREGLNEVLVRHKDLRQ</sequence>
<dbReference type="GO" id="GO:0009251">
    <property type="term" value="P:glucan catabolic process"/>
    <property type="evidence" value="ECO:0007669"/>
    <property type="project" value="TreeGrafter"/>
</dbReference>
<evidence type="ECO:0000256" key="1">
    <source>
        <dbReference type="ARBA" id="ARBA00005641"/>
    </source>
</evidence>